<dbReference type="CDD" id="cd05804">
    <property type="entry name" value="StaR_like"/>
    <property type="match status" value="1"/>
</dbReference>
<gene>
    <name evidence="3" type="ORF">MCOR_5184</name>
</gene>
<dbReference type="AlphaFoldDB" id="A0A6J8AAM0"/>
<sequence length="468" mass="52952">MKNQRSNWRGCKDWIDFGTPLTTTSDEACKLYDAVLTQYVGWYDESSVGGIEASLDKMVAADPNFVMGHVIKNGLDLLGTGRTIELDPDFKKDIYSLEKTAEQQKVSPRERKHVSAVKLWAEGETSKACDVWEDILVDNPLDMLALKFAHDSYFYLAYHPQMRDGIARVMPYWKKSMPLYGYLLGMHAFGLEETNLYDRAEKTARMGLDINRHDAWATHAMAHVFEMGGRQNEGLQFMSATENDWNICGMIACHNYWHYALYNIEKGNYSDAVGFYDTQVGPLAAKSGAMLDMVDACSLLYRLQLEGVNVGDRYNDIQEVCRQHLDDHVLAFNDAHFMMSCLGSGDKLSTEKLLESMRSFVKNGKGYNCAITREVGLALCEALVAYDYGDYSKAVDLVSPVRYQVIEIGGSHAQRDIFNQFLIHCAMKSDAEEHNKLARQLLVERKCLKENSPLTDRLMAKAMVHHTG</sequence>
<evidence type="ECO:0000256" key="2">
    <source>
        <dbReference type="ARBA" id="ARBA00022803"/>
    </source>
</evidence>
<dbReference type="OrthoDB" id="1427555at2759"/>
<keyword evidence="4" id="KW-1185">Reference proteome</keyword>
<proteinExistence type="predicted"/>
<evidence type="ECO:0000313" key="4">
    <source>
        <dbReference type="Proteomes" id="UP000507470"/>
    </source>
</evidence>
<keyword evidence="1" id="KW-0677">Repeat</keyword>
<organism evidence="3 4">
    <name type="scientific">Mytilus coruscus</name>
    <name type="common">Sea mussel</name>
    <dbReference type="NCBI Taxonomy" id="42192"/>
    <lineage>
        <taxon>Eukaryota</taxon>
        <taxon>Metazoa</taxon>
        <taxon>Spiralia</taxon>
        <taxon>Lophotrochozoa</taxon>
        <taxon>Mollusca</taxon>
        <taxon>Bivalvia</taxon>
        <taxon>Autobranchia</taxon>
        <taxon>Pteriomorphia</taxon>
        <taxon>Mytilida</taxon>
        <taxon>Mytiloidea</taxon>
        <taxon>Mytilidae</taxon>
        <taxon>Mytilinae</taxon>
        <taxon>Mytilus</taxon>
    </lineage>
</organism>
<accession>A0A6J8AAM0</accession>
<dbReference type="InterPro" id="IPR033891">
    <property type="entry name" value="TTC38"/>
</dbReference>
<name>A0A6J8AAM0_MYTCO</name>
<keyword evidence="2" id="KW-0802">TPR repeat</keyword>
<evidence type="ECO:0000256" key="1">
    <source>
        <dbReference type="ARBA" id="ARBA00022737"/>
    </source>
</evidence>
<dbReference type="PANTHER" id="PTHR16263:SF4">
    <property type="entry name" value="TETRATRICOPEPTIDE REPEAT PROTEIN 38"/>
    <property type="match status" value="1"/>
</dbReference>
<dbReference type="EMBL" id="CACVKT020000929">
    <property type="protein sequence ID" value="CAC5363974.1"/>
    <property type="molecule type" value="Genomic_DNA"/>
</dbReference>
<protein>
    <submittedName>
        <fullName evidence="3">Tetratricopeptide repeat protein 38</fullName>
    </submittedName>
</protein>
<reference evidence="3 4" key="1">
    <citation type="submission" date="2020-06" db="EMBL/GenBank/DDBJ databases">
        <authorList>
            <person name="Li R."/>
            <person name="Bekaert M."/>
        </authorList>
    </citation>
    <scope>NUCLEOTIDE SEQUENCE [LARGE SCALE GENOMIC DNA]</scope>
    <source>
        <strain evidence="4">wild</strain>
    </source>
</reference>
<dbReference type="PANTHER" id="PTHR16263">
    <property type="entry name" value="TETRATRICOPEPTIDE REPEAT PROTEIN 38"/>
    <property type="match status" value="1"/>
</dbReference>
<dbReference type="Proteomes" id="UP000507470">
    <property type="component" value="Unassembled WGS sequence"/>
</dbReference>
<evidence type="ECO:0000313" key="3">
    <source>
        <dbReference type="EMBL" id="CAC5363974.1"/>
    </source>
</evidence>